<dbReference type="EMBL" id="LCYA01000052">
    <property type="protein sequence ID" value="KWV88279.1"/>
    <property type="molecule type" value="Genomic_DNA"/>
</dbReference>
<keyword evidence="1" id="KW-0436">Ligase</keyword>
<comment type="caution">
    <text evidence="1">The sequence shown here is derived from an EMBL/GenBank/DDBJ whole genome shotgun (WGS) entry which is preliminary data.</text>
</comment>
<dbReference type="PATRIC" id="fig|294.194.peg.1343"/>
<dbReference type="GO" id="GO:0006426">
    <property type="term" value="P:glycyl-tRNA aminoacylation"/>
    <property type="evidence" value="ECO:0007669"/>
    <property type="project" value="InterPro"/>
</dbReference>
<sequence>MKPLIAERDYAQALARLASLREPVDAFFEAVMINADDAGVRKNRYAMLARLRGLFINIADISVLG</sequence>
<evidence type="ECO:0000313" key="2">
    <source>
        <dbReference type="Proteomes" id="UP000061348"/>
    </source>
</evidence>
<dbReference type="Proteomes" id="UP000061348">
    <property type="component" value="Unassembled WGS sequence"/>
</dbReference>
<dbReference type="GO" id="GO:0005737">
    <property type="term" value="C:cytoplasm"/>
    <property type="evidence" value="ECO:0007669"/>
    <property type="project" value="InterPro"/>
</dbReference>
<proteinExistence type="predicted"/>
<reference evidence="1 2" key="1">
    <citation type="submission" date="2015-05" db="EMBL/GenBank/DDBJ databases">
        <title>A genomic and transcriptomic approach to investigate the blue pigment phenotype in Pseudomonas fluorescens.</title>
        <authorList>
            <person name="Andreani N.A."/>
            <person name="Cardazzo B."/>
        </authorList>
    </citation>
    <scope>NUCLEOTIDE SEQUENCE [LARGE SCALE GENOMIC DNA]</scope>
    <source>
        <strain evidence="1 2">Ps_22</strain>
    </source>
</reference>
<dbReference type="GO" id="GO:0005524">
    <property type="term" value="F:ATP binding"/>
    <property type="evidence" value="ECO:0007669"/>
    <property type="project" value="InterPro"/>
</dbReference>
<dbReference type="InterPro" id="IPR006194">
    <property type="entry name" value="Gly-tRNA-synth_heterodimer"/>
</dbReference>
<gene>
    <name evidence="1" type="primary">glyS</name>
    <name evidence="1" type="ORF">PFLmoz3_01174</name>
</gene>
<name>A0A109LIV7_PSEFL</name>
<organism evidence="1 2">
    <name type="scientific">Pseudomonas fluorescens</name>
    <dbReference type="NCBI Taxonomy" id="294"/>
    <lineage>
        <taxon>Bacteria</taxon>
        <taxon>Pseudomonadati</taxon>
        <taxon>Pseudomonadota</taxon>
        <taxon>Gammaproteobacteria</taxon>
        <taxon>Pseudomonadales</taxon>
        <taxon>Pseudomonadaceae</taxon>
        <taxon>Pseudomonas</taxon>
    </lineage>
</organism>
<protein>
    <submittedName>
        <fullName evidence="1">Glycine--tRNA ligase beta subunit</fullName>
        <ecNumber evidence="1">6.1.1.14</ecNumber>
    </submittedName>
</protein>
<dbReference type="PROSITE" id="PS50861">
    <property type="entry name" value="AA_TRNA_LIGASE_II_GLYAB"/>
    <property type="match status" value="1"/>
</dbReference>
<accession>A0A109LIV7</accession>
<dbReference type="GO" id="GO:0004820">
    <property type="term" value="F:glycine-tRNA ligase activity"/>
    <property type="evidence" value="ECO:0007669"/>
    <property type="project" value="UniProtKB-EC"/>
</dbReference>
<dbReference type="AlphaFoldDB" id="A0A109LIV7"/>
<evidence type="ECO:0000313" key="1">
    <source>
        <dbReference type="EMBL" id="KWV88279.1"/>
    </source>
</evidence>
<dbReference type="EC" id="6.1.1.14" evidence="1"/>